<evidence type="ECO:0000259" key="4">
    <source>
        <dbReference type="Pfam" id="PF08241"/>
    </source>
</evidence>
<evidence type="ECO:0000256" key="1">
    <source>
        <dbReference type="ARBA" id="ARBA00022603"/>
    </source>
</evidence>
<proteinExistence type="predicted"/>
<comment type="caution">
    <text evidence="5">The sequence shown here is derived from an EMBL/GenBank/DDBJ whole genome shotgun (WGS) entry which is preliminary data.</text>
</comment>
<accession>A0ABW1J7X5</accession>
<dbReference type="InterPro" id="IPR029063">
    <property type="entry name" value="SAM-dependent_MTases_sf"/>
</dbReference>
<dbReference type="PANTHER" id="PTHR45036:SF1">
    <property type="entry name" value="METHYLTRANSFERASE LIKE 7A"/>
    <property type="match status" value="1"/>
</dbReference>
<dbReference type="EMBL" id="JBHSQW010000044">
    <property type="protein sequence ID" value="MFC5996986.1"/>
    <property type="molecule type" value="Genomic_DNA"/>
</dbReference>
<sequence length="235" mass="25146">MSVPDPTPSAPQVDRPRPVFSRCYARLSKQMEAGGMAPLRRELLEGLTGNVVEIGCGNGMNFAHYPTTVTDVAAVEPEPYLRALALRASTTAPVQVRVLPGTADRLPLPDHSTDSAVVCLVMCSVDDRPAMLAELIRVLRPGGQLRFLEHTLAETPALRATQRIIDATVWPRLAGGCHTAVDTTALISDAGFEITRLRRFRFPDIRITLPTVPHVLGSATAPASTPPTLGSAATP</sequence>
<gene>
    <name evidence="5" type="ORF">ACFQE5_22500</name>
</gene>
<keyword evidence="3" id="KW-0949">S-adenosyl-L-methionine</keyword>
<dbReference type="Proteomes" id="UP001596302">
    <property type="component" value="Unassembled WGS sequence"/>
</dbReference>
<dbReference type="GO" id="GO:0032259">
    <property type="term" value="P:methylation"/>
    <property type="evidence" value="ECO:0007669"/>
    <property type="project" value="UniProtKB-KW"/>
</dbReference>
<dbReference type="PANTHER" id="PTHR45036">
    <property type="entry name" value="METHYLTRANSFERASE LIKE 7B"/>
    <property type="match status" value="1"/>
</dbReference>
<dbReference type="Gene3D" id="3.40.50.150">
    <property type="entry name" value="Vaccinia Virus protein VP39"/>
    <property type="match status" value="1"/>
</dbReference>
<dbReference type="InterPro" id="IPR052356">
    <property type="entry name" value="Thiol_S-MT"/>
</dbReference>
<feature type="domain" description="Methyltransferase type 11" evidence="4">
    <location>
        <begin position="52"/>
        <end position="146"/>
    </location>
</feature>
<organism evidence="5 6">
    <name type="scientific">Pseudonocardia hispaniensis</name>
    <dbReference type="NCBI Taxonomy" id="904933"/>
    <lineage>
        <taxon>Bacteria</taxon>
        <taxon>Bacillati</taxon>
        <taxon>Actinomycetota</taxon>
        <taxon>Actinomycetes</taxon>
        <taxon>Pseudonocardiales</taxon>
        <taxon>Pseudonocardiaceae</taxon>
        <taxon>Pseudonocardia</taxon>
    </lineage>
</organism>
<dbReference type="PROSITE" id="PS01184">
    <property type="entry name" value="UBIE_2"/>
    <property type="match status" value="1"/>
</dbReference>
<keyword evidence="2 5" id="KW-0808">Transferase</keyword>
<dbReference type="Pfam" id="PF08241">
    <property type="entry name" value="Methyltransf_11"/>
    <property type="match status" value="1"/>
</dbReference>
<dbReference type="EC" id="2.1.1.-" evidence="5"/>
<reference evidence="6" key="1">
    <citation type="journal article" date="2019" name="Int. J. Syst. Evol. Microbiol.">
        <title>The Global Catalogue of Microorganisms (GCM) 10K type strain sequencing project: providing services to taxonomists for standard genome sequencing and annotation.</title>
        <authorList>
            <consortium name="The Broad Institute Genomics Platform"/>
            <consortium name="The Broad Institute Genome Sequencing Center for Infectious Disease"/>
            <person name="Wu L."/>
            <person name="Ma J."/>
        </authorList>
    </citation>
    <scope>NUCLEOTIDE SEQUENCE [LARGE SCALE GENOMIC DNA]</scope>
    <source>
        <strain evidence="6">CCM 8391</strain>
    </source>
</reference>
<dbReference type="SUPFAM" id="SSF53335">
    <property type="entry name" value="S-adenosyl-L-methionine-dependent methyltransferases"/>
    <property type="match status" value="1"/>
</dbReference>
<evidence type="ECO:0000256" key="3">
    <source>
        <dbReference type="ARBA" id="ARBA00022691"/>
    </source>
</evidence>
<dbReference type="InterPro" id="IPR023576">
    <property type="entry name" value="UbiE/COQ5_MeTrFase_CS"/>
</dbReference>
<dbReference type="GO" id="GO:0008168">
    <property type="term" value="F:methyltransferase activity"/>
    <property type="evidence" value="ECO:0007669"/>
    <property type="project" value="UniProtKB-KW"/>
</dbReference>
<dbReference type="RefSeq" id="WP_379587880.1">
    <property type="nucleotide sequence ID" value="NZ_JBHSQW010000044.1"/>
</dbReference>
<dbReference type="InterPro" id="IPR013216">
    <property type="entry name" value="Methyltransf_11"/>
</dbReference>
<evidence type="ECO:0000313" key="6">
    <source>
        <dbReference type="Proteomes" id="UP001596302"/>
    </source>
</evidence>
<protein>
    <submittedName>
        <fullName evidence="5">Class I SAM-dependent methyltransferase</fullName>
        <ecNumber evidence="5">2.1.1.-</ecNumber>
    </submittedName>
</protein>
<evidence type="ECO:0000313" key="5">
    <source>
        <dbReference type="EMBL" id="MFC5996986.1"/>
    </source>
</evidence>
<keyword evidence="6" id="KW-1185">Reference proteome</keyword>
<keyword evidence="1 5" id="KW-0489">Methyltransferase</keyword>
<dbReference type="CDD" id="cd02440">
    <property type="entry name" value="AdoMet_MTases"/>
    <property type="match status" value="1"/>
</dbReference>
<evidence type="ECO:0000256" key="2">
    <source>
        <dbReference type="ARBA" id="ARBA00022679"/>
    </source>
</evidence>
<name>A0ABW1J7X5_9PSEU</name>